<dbReference type="GO" id="GO:0006508">
    <property type="term" value="P:proteolysis"/>
    <property type="evidence" value="ECO:0007669"/>
    <property type="project" value="InterPro"/>
</dbReference>
<proteinExistence type="predicted"/>
<dbReference type="GO" id="GO:0004252">
    <property type="term" value="F:serine-type endopeptidase activity"/>
    <property type="evidence" value="ECO:0007669"/>
    <property type="project" value="InterPro"/>
</dbReference>
<comment type="caution">
    <text evidence="3">The sequence shown here is derived from an EMBL/GenBank/DDBJ whole genome shotgun (WGS) entry which is preliminary data.</text>
</comment>
<evidence type="ECO:0000313" key="3">
    <source>
        <dbReference type="EMBL" id="SPO07464.1"/>
    </source>
</evidence>
<feature type="region of interest" description="Disordered" evidence="1">
    <location>
        <begin position="237"/>
        <end position="293"/>
    </location>
</feature>
<evidence type="ECO:0000256" key="1">
    <source>
        <dbReference type="SAM" id="MobiDB-lite"/>
    </source>
</evidence>
<protein>
    <recommendedName>
        <fullName evidence="2">Peptidase S8/S53 domain-containing protein</fullName>
    </recommendedName>
</protein>
<dbReference type="AlphaFoldDB" id="A0AAE8N808"/>
<evidence type="ECO:0000313" key="4">
    <source>
        <dbReference type="Proteomes" id="UP001187682"/>
    </source>
</evidence>
<dbReference type="Pfam" id="PF00082">
    <property type="entry name" value="Peptidase_S8"/>
    <property type="match status" value="1"/>
</dbReference>
<accession>A0AAE8N808</accession>
<sequence length="442" mass="49151">MRDWVKRLAIAIEGLNEKGVFVVTGSGNNRIANEWPAWFGAKEGSMNEGFGKDPIYIKDLLVVGAADALTRDRWTMSGVYKELGLPHMYGPGVNVIGVDGDKARWASHDHGREYKVTRGTSVATAYTAGMAAYYLKLHQLGRLPSDNSGNQPDMSPGGLKRYLLDKAWSRFENPEYGHINGLWNSAYPHSVKSSNRCAYDKAVEEGGAAMRMFRCQTPEQGQTQGDFLILEDQCVTGEDSPAEASTPDETDKPNETDDGADDADDADNGGDAGDASDTNDTQEPEKPPPSCNLHIHEFYNTVQKDYFHVEYRFFNGKQDDPADEGAYDVKYNEEHLVTAEDTGLAHHIVVNLYKEGDDEDCFETGKLPPGGKIQKSKRACGEKYWDNHQVKLKYGSLAWDSQSDQDKNKTPHCQVGGWDMLGNWDGQRPLSPNRQMDCRFPC</sequence>
<evidence type="ECO:0000259" key="2">
    <source>
        <dbReference type="Pfam" id="PF00082"/>
    </source>
</evidence>
<name>A0AAE8N808_9PEZI</name>
<dbReference type="SUPFAM" id="SSF52743">
    <property type="entry name" value="Subtilisin-like"/>
    <property type="match status" value="1"/>
</dbReference>
<dbReference type="EMBL" id="ONZQ02000020">
    <property type="protein sequence ID" value="SPO07464.1"/>
    <property type="molecule type" value="Genomic_DNA"/>
</dbReference>
<dbReference type="InterPro" id="IPR036852">
    <property type="entry name" value="Peptidase_S8/S53_dom_sf"/>
</dbReference>
<dbReference type="Gene3D" id="3.40.50.200">
    <property type="entry name" value="Peptidase S8/S53 domain"/>
    <property type="match status" value="1"/>
</dbReference>
<reference evidence="3" key="1">
    <citation type="submission" date="2018-03" db="EMBL/GenBank/DDBJ databases">
        <authorList>
            <person name="Guldener U."/>
        </authorList>
    </citation>
    <scope>NUCLEOTIDE SEQUENCE</scope>
</reference>
<organism evidence="3 4">
    <name type="scientific">Cephalotrichum gorgonifer</name>
    <dbReference type="NCBI Taxonomy" id="2041049"/>
    <lineage>
        <taxon>Eukaryota</taxon>
        <taxon>Fungi</taxon>
        <taxon>Dikarya</taxon>
        <taxon>Ascomycota</taxon>
        <taxon>Pezizomycotina</taxon>
        <taxon>Sordariomycetes</taxon>
        <taxon>Hypocreomycetidae</taxon>
        <taxon>Microascales</taxon>
        <taxon>Microascaceae</taxon>
        <taxon>Cephalotrichum</taxon>
    </lineage>
</organism>
<feature type="domain" description="Peptidase S8/S53" evidence="2">
    <location>
        <begin position="13"/>
        <end position="167"/>
    </location>
</feature>
<gene>
    <name evidence="3" type="ORF">DNG_10158</name>
</gene>
<keyword evidence="4" id="KW-1185">Reference proteome</keyword>
<feature type="compositionally biased region" description="Acidic residues" evidence="1">
    <location>
        <begin position="256"/>
        <end position="268"/>
    </location>
</feature>
<dbReference type="Proteomes" id="UP001187682">
    <property type="component" value="Unassembled WGS sequence"/>
</dbReference>
<dbReference type="InterPro" id="IPR000209">
    <property type="entry name" value="Peptidase_S8/S53_dom"/>
</dbReference>